<dbReference type="InterPro" id="IPR011050">
    <property type="entry name" value="Pectin_lyase_fold/virulence"/>
</dbReference>
<accession>W0ADC1</accession>
<dbReference type="Gene3D" id="2.160.20.10">
    <property type="entry name" value="Single-stranded right-handed beta-helix, Pectin lyase-like"/>
    <property type="match status" value="1"/>
</dbReference>
<dbReference type="RefSeq" id="WP_025292727.1">
    <property type="nucleotide sequence ID" value="NZ_CP006644.1"/>
</dbReference>
<sequence length="5012" mass="474284">MESKAMLPSIPASQVAAAGSRSRLLTGCAIAVALAAVAQAPRARAQASPDKSFQGTGSVAFGNASINQTGTQDTITLNSSQAAIDWRLDNEGGTGPINFLPEGRTGLFTSGEVSNFVVLNRIVPTDQTRGIRLDGTVRSQVRSAAGAPVTGGSVWFYSPGGIIAGASSLFDVGSLLLTTNAIDISGGLFGPGGEIRFRGAEGSQSTVQIDAGARIRALATNSYVALVAPRIVQNGNVQVDGSAGYVAAEAADVTINNGLFDIRFVTGTTAENAITHGGTTTGPASTGVGDNHRIYMAAVAKNDAVSMLLGGTIGYEPASSVAVENGVVVLSAGYATVGGDGVDTASATGGDGNIEIGNSAFLSRLTANASGSILVNPGGPAGAGRVRFDADATLTAVNSVVAATENANESISAFGDLTLRATGTGTGAQRAAISALGNETGYGGIFVNGRLTVDASGIGASAGQLPGPGGAGVGGTASVDVAGTRLSADSLYVQANGIGGNGTDVGGNGRGGSASVSLADGDIAVNREVNISAAGRGGTGLTAGGIGVGGSTALALSGDSLFNANLRGTVEGSALLLDSSGIGGGDFRVPPATGGAASGGDATISVDGGLLLVPGSVQVDAGATGGFGSAVSGAATAGAIDVTLDGGDATLDQLTLSANAEAPGNFGSETGTAGAATGGDVALSVSNGTLTSSFGVSIGATANTYSSTGLGTATGGTIDLSVGPGGGLFAGTALSLSADAYASSFSGIGRNATGGDIAITLGGGQLGAAELIASAVAFAGSGVDAGGVGTGGSVTIEAGAASSLTVGTRTQIDVGGTGGSGLNRDPGGLPTARPGAGNGGTVRIATEGSTIALGETARIDASGHAGNAQAEGVAGPGAFGGLVDIDLDGGGLSFGSLDIVADGGSPYSGEGGFSNGNGGVGNGGTVTINTVGASLTGTSLSVSAQGYGGPAFDDYVGGTGTGGTISVTTNGAVDIGTIGLTADGIGGAGENGATGGIGRGGSVTFDILAGSFDSSVVGLSAAGYGGAGGDAFEADAGDGGDGFGGTTRFTIATGALADIGELRVLAIGIGGVGGDVGYFDSGYGDDYGFADQNGGGGNGSGGIVTINIAGGTDATDLISIGSLTASTAARGGAGGTFVDFGSSSSASPGGFSPFALGGPGSGGDATGGSTSVTIAYDGIDLGATLVDASAIAGAGATGIEGGAGGSAIGGTALFDAVHAELALANLQVLATATAGAGADSLGFGGAGGDGGNATGGTATIRAQTVDTRLTLGIVTLSTDAVAGAAGDGSVAAIGGNGGVGGIAIGGTSAVSVEDAALLFDNSPFGDPLPRYTITARATGGAGGIGADGTDFGDTGGFGGIGGAATGGTARIGVAGGSVTGPGLTLNANAMAGLGGLGGTGATFPGEPGGQPPIVGVTKLQALSGTGTGGTAALSVGDNASFGSMTFGATTLTATGTGAGGAQPGASIGGLISIRDTSSTPAGSLLLASLDAQAGPFGGGGFQLYSADGPVRVTGDATIDVGGQIRIEGAGAGGLSVGGTLDLFTNADIAVLQTGPLSSGDPFVTIRAGTIIAESFTGFVAGPGSRIVSTGSTRIDAHSGGLVFDTIIAGGALTALAGTIDGTTAESGGNAFFSALGDVALRSVTTTGETGYGNITVNAGGSASAGTLDAFGRLTIEALGNLVGLPDPGAPDPVGAVLIAGTDIAVTTGVDAQILSANAGDEIDLDIGGRLSFGTLDAAGSIETASVDGTVGDSVTAGTSAFLQSGLAGLRLGSVTTGTSAALNSTGAVSLGAGSAGGDFGAQGASVTAGVITTTGASDALGNIVLIAAEGDVQVDQANAFGSVALQATANVGAGTLDAGAHVLLLFGGDATIDSATATGIFLAQGSGALNFTTIDAGLQASFDLGGALEGGTILSGGVTEIDASDVFLTALSSDGLATVNSGGLLQIDSITTPLGGSFTASGDLIVGALSSGGLLSLDGLNVTVLSDITDAEELAITTQNDLTLQNVTLAGDFDVVVPGAIGAGTITSGGDIRITATQIDLAGAFARYSVNLSAQSTVAVGAGSAGDDFLIDTGGDVTLGAITTTGAETGYGGEGGVGSNIDISTLGTLRARSLDAFDRLTIDAATLTGNPPVEGRGEGGAVLAAGDDIAVTMTGSALIASADAGLSIAIASDDLEFGTLDAGTSINFTATGDIAGDAATAGTGITIGTPEGVTIDSLVAGGAVDLAAGIFDLGSLTANSLLIISVGGGSIDLARTIGDFTIQTDANVTLGDIASSAGAIDVTAGNISGGSLVAATNLSLDGDAIAFGTIRSGGATDIIVQRLLDLGSAQSGTAFTAHSLDGAIDIDTLTAGGFARVTTDIGAIRVGQINTPVGGLFDATADLTVGGLNSGGLLTLDGFNVTVLSDITDANILSITTQNNLTLQNVTLSGDFGVTVPGALTAGTITSGGDIIVDAGAIDLAGAFARYSVDLTATGGISVGTGSAGDDFLVDAGGDVFLGDILTTGAESGYGGEGGFGSNIIVTAGGDIVAGSLDAFDAIGIVGDGDLVGVPVPEGRGEGGSVLVAGGDIDVMTGGNQLIASATAGGSIGIGADALEFGTLTAADGVTIGAAGDVAGDAIDVSGGSIGIDADGSVTVDELAASGSIGVSAGAVGTGITIGTLQAGNTASLTSLAGIRLDDGRSTGNFSIRAEGDVVLGAVVTSGSEFGYGATIAIATGGSLTAASLDSAGQVAVDGDGGIMIDSLAAAGFARVTGGAGVTVDSIDTPVGGSFSAVGDLTVGGLNSGGLLTLDGFNVTVLSDITDADALSITTQNDLTLQDVTLAGDFAVTVPGALTAGTVTSGGDILVDAGAIDLAGAFARYSVDLTAITTVSVGSGRAGDDFLVDAGGAVSLGSIVTTGAESGYGGEGGPDGSNIIVTAGDFVAAGRLQAFDDIDIEADGGLTGIPSPTGRGEGGAVLVSGGDIEVTTGDDALIASATAGDEIDFDIGGGLEFGTLVAGRSIESTSGGATAGDSARSGTSSVFNAGAAGLTLDSLTAGTSAALNSSGTVTLGTATVGGDFGVGAGDAVLGSITTTGTAGNLAGNIVLIATGDLGIDSADAFGSIGIQTGGTLTADTLDAGGSIALIPAGDATLGSARAGTAFVAQGAGALAFGSIEAGTSIEMVVGGLTGDSITAGTTLAITADDVIAIATLIAGGQATVTGGSDVSIGSIETASGGSFTAAGDLVVGALSSGGLLSLDGFNVTVLSDITDAQDLAITTDNDLTLQNVTLSGDFGVTVPGALTAGTITSGGDIIVDAGAIDLAGAFARYSVDLTAITTVSVGSGRAGDDFLVDAGGDVFLGDIVTTGAESGYGGEGGFGSNIIVSAGGDIVAGSLDAFDAIGIVGDGDLVGVPVPEGRGEGGSVLVAGGDIDVMTGGNQLIASATAGGSIGIGADALEFGTFTAADGVTIGAAGDVAGDAIDVSGGSIGIDAAGSVTVDELAASGSIGVSAGAVGTGITIGTLQAGNTASLTSLAGIRLDDGRSTGSFSIRAEGDVVLGAVVTSGSEFGYGATIAIATGGSLTAASLDSAGQVAVDGDGGIMIDSLAAAGFARVTGGAGVTVDSIDTPVGGSFSAVGDLTVGGLNSGGLLTLDGFNVTVLSDITDADALSITTQNDLTLQDVTLAGDFAVTVPGALTAGTVTSGGDILVDAGAIDLAGAFARYSVDLTAITTVSVGSGRAGDDFLVDAGGAVSLGSIVTTGAESGYGGEGGPDGSNIIVTAGDFVAAGRLQAFDDIDIEADGGLTGIPSPTGRGEGGAVLVSGGDIEVTTGDDALIASATAGDEIDFDIGGGLEFGTLVAGRSIESTSGGATAGDSARSGTSSVFNAGAAGLTLDSLTAGTSAALNSSGTVTLGTATVGGDFGVGAGDAVLGSITTTGTAGNLAGNIVLIATGDLGIDSADAFGSIGIQTGGTLTADTLDASGSIALIPAGDATLGSARAGTAFVAQGTGALAFGSIEAGTSIEMVVGGLTGDSITAGTTLAITADDVIAIATLTAGGQATVTGGSDVSIGSIETASGGSFTAAGDLIVGALSSGGLLSLDGFNVTVLSDITDAQNLAITTDNDLTLQNVTLSGDFGVTVPGALTAGTITSGGDIIVDAGAIDLAGAFARYSVDLTAITAVSVGSGRAGDDFLVDAGGDVFLGDIVTTGAESGYGGEGGNDGSNIVVTAGGDVFAGSLAAFDAIGIDAGGDLTGFDGSGAPGGGNGGGTDQPIGEDALGEGGAVLMAGGGIGVTTGGSATILSAEAGFDIDILTGSFVDFGTLDAGSDVRISAQGVDGGSVTAGDDVDILSGLAVAIGTVSAGDEARASAGTQGLLIGTITAGSAVTIASLGTASITDGTAGDGDFIVDADGDVTLGTILALGESGYGGEGGAGNILVGSGGLVTVGSATAFGAIDIDAEGDISGTSFVAGDTLTVNGRGRFTAQSVRVTGETGSGNAAIDALAGIDIRTLAAAGDAAFTATGGDIAVTDDIAVNGIVTALGRTVLLNALGGLRVGSATATAGGIDIAAGLGLAVDAGSATGGIALASSGGSVTVGTLTTIAGDGAGDIAIAAADDVLLDGAVTARGALAVDAGDLIRVSALADGTSVTLGSNDIEIGAQGRVGTIGKTTLVDITNTGGRRTFIGGGGGNAGFDLSAAEIARIFSDDIFIHAPPVATQGGQSVGSSRAPDVIVGSFTLTSRAGTQGGNLGSGGTFGIDTTGKLRVVGDALFTGLGADNRVDLVADDALEVDSRTGSIQLNGGGGLAGTLILTSADIFVGTLEALADIAAAPDMAAIDERLGLNDGVIDEGGAIQAGGLEVNAGNGVFVQNSGVESRNLGDRRGFTVGTGGLTIRTGGGATRIVINGREVDPATNGFFTGVDLIPRVRILGADGDLPGAFDQGSTINGCVIANTASCQIVVTFPVQDVIQDITDPSQVTVQPLQSPLIQLRGFERFGFQPLIDEPVTGAGNDDLWTGQCGNDPRLPDCALPKP</sequence>
<dbReference type="KEGG" id="ssan:NX02_14175"/>
<dbReference type="Proteomes" id="UP000018851">
    <property type="component" value="Chromosome"/>
</dbReference>
<dbReference type="OrthoDB" id="7175603at2"/>
<dbReference type="PATRIC" id="fig|1123269.5.peg.2761"/>
<gene>
    <name evidence="2" type="ORF">NX02_14175</name>
</gene>
<keyword evidence="3" id="KW-1185">Reference proteome</keyword>
<dbReference type="InterPro" id="IPR006311">
    <property type="entry name" value="TAT_signal"/>
</dbReference>
<feature type="region of interest" description="Disordered" evidence="1">
    <location>
        <begin position="814"/>
        <end position="843"/>
    </location>
</feature>
<name>W0ADC1_9SPHN</name>
<evidence type="ECO:0000313" key="2">
    <source>
        <dbReference type="EMBL" id="AHE54522.1"/>
    </source>
</evidence>
<dbReference type="InterPro" id="IPR012334">
    <property type="entry name" value="Pectin_lyas_fold"/>
</dbReference>
<reference evidence="2 3" key="1">
    <citation type="submission" date="2013-07" db="EMBL/GenBank/DDBJ databases">
        <title>Completed genome of Sphingomonas sanxanigenens NX02.</title>
        <authorList>
            <person name="Ma T."/>
            <person name="Huang H."/>
            <person name="Wu M."/>
            <person name="Li X."/>
            <person name="Li G."/>
        </authorList>
    </citation>
    <scope>NUCLEOTIDE SEQUENCE [LARGE SCALE GENOMIC DNA]</scope>
    <source>
        <strain evidence="2 3">NX02</strain>
    </source>
</reference>
<organism evidence="2 3">
    <name type="scientific">Sphingomonas sanxanigenens DSM 19645 = NX02</name>
    <dbReference type="NCBI Taxonomy" id="1123269"/>
    <lineage>
        <taxon>Bacteria</taxon>
        <taxon>Pseudomonadati</taxon>
        <taxon>Pseudomonadota</taxon>
        <taxon>Alphaproteobacteria</taxon>
        <taxon>Sphingomonadales</taxon>
        <taxon>Sphingomonadaceae</taxon>
        <taxon>Sphingomonas</taxon>
    </lineage>
</organism>
<evidence type="ECO:0008006" key="4">
    <source>
        <dbReference type="Google" id="ProtNLM"/>
    </source>
</evidence>
<dbReference type="HOGENOM" id="CLU_223342_0_0_5"/>
<dbReference type="PROSITE" id="PS51318">
    <property type="entry name" value="TAT"/>
    <property type="match status" value="1"/>
</dbReference>
<dbReference type="eggNOG" id="COG3210">
    <property type="taxonomic scope" value="Bacteria"/>
</dbReference>
<dbReference type="STRING" id="1123269.NX02_14175"/>
<evidence type="ECO:0000313" key="3">
    <source>
        <dbReference type="Proteomes" id="UP000018851"/>
    </source>
</evidence>
<dbReference type="SUPFAM" id="SSF51126">
    <property type="entry name" value="Pectin lyase-like"/>
    <property type="match status" value="1"/>
</dbReference>
<proteinExistence type="predicted"/>
<protein>
    <recommendedName>
        <fullName evidence="4">Filamentous haemagglutinin FhaB/tRNA nuclease CdiA-like TPS domain-containing protein</fullName>
    </recommendedName>
</protein>
<evidence type="ECO:0000256" key="1">
    <source>
        <dbReference type="SAM" id="MobiDB-lite"/>
    </source>
</evidence>
<dbReference type="EMBL" id="CP006644">
    <property type="protein sequence ID" value="AHE54522.1"/>
    <property type="molecule type" value="Genomic_DNA"/>
</dbReference>